<proteinExistence type="inferred from homology"/>
<protein>
    <recommendedName>
        <fullName evidence="5">Peptidase S1 domain-containing protein</fullName>
    </recommendedName>
</protein>
<organism evidence="6 7">
    <name type="scientific">Cimex lectularius</name>
    <name type="common">Bed bug</name>
    <name type="synonym">Acanthia lectularia</name>
    <dbReference type="NCBI Taxonomy" id="79782"/>
    <lineage>
        <taxon>Eukaryota</taxon>
        <taxon>Metazoa</taxon>
        <taxon>Ecdysozoa</taxon>
        <taxon>Arthropoda</taxon>
        <taxon>Hexapoda</taxon>
        <taxon>Insecta</taxon>
        <taxon>Pterygota</taxon>
        <taxon>Neoptera</taxon>
        <taxon>Paraneoptera</taxon>
        <taxon>Hemiptera</taxon>
        <taxon>Heteroptera</taxon>
        <taxon>Panheteroptera</taxon>
        <taxon>Cimicomorpha</taxon>
        <taxon>Cimicidae</taxon>
        <taxon>Cimex</taxon>
    </lineage>
</organism>
<dbReference type="InterPro" id="IPR043504">
    <property type="entry name" value="Peptidase_S1_PA_chymotrypsin"/>
</dbReference>
<keyword evidence="3" id="KW-1133">Transmembrane helix</keyword>
<feature type="signal peptide" evidence="4">
    <location>
        <begin position="1"/>
        <end position="16"/>
    </location>
</feature>
<dbReference type="GeneID" id="106673453"/>
<keyword evidence="4" id="KW-0732">Signal</keyword>
<evidence type="ECO:0000256" key="2">
    <source>
        <dbReference type="ARBA" id="ARBA00024195"/>
    </source>
</evidence>
<evidence type="ECO:0000313" key="7">
    <source>
        <dbReference type="Proteomes" id="UP000494040"/>
    </source>
</evidence>
<dbReference type="SUPFAM" id="SSF50494">
    <property type="entry name" value="Trypsin-like serine proteases"/>
    <property type="match status" value="1"/>
</dbReference>
<evidence type="ECO:0000313" key="6">
    <source>
        <dbReference type="EnsemblMetazoa" id="XP_014261074.1"/>
    </source>
</evidence>
<dbReference type="KEGG" id="clec:106673453"/>
<dbReference type="SMART" id="SM00020">
    <property type="entry name" value="Tryp_SPc"/>
    <property type="match status" value="1"/>
</dbReference>
<dbReference type="InterPro" id="IPR009003">
    <property type="entry name" value="Peptidase_S1_PA"/>
</dbReference>
<evidence type="ECO:0000259" key="5">
    <source>
        <dbReference type="PROSITE" id="PS50240"/>
    </source>
</evidence>
<keyword evidence="3" id="KW-0472">Membrane</keyword>
<dbReference type="AlphaFoldDB" id="A0A8I6S967"/>
<dbReference type="Pfam" id="PF00089">
    <property type="entry name" value="Trypsin"/>
    <property type="match status" value="1"/>
</dbReference>
<name>A0A8I6S967_CIMLE</name>
<evidence type="ECO:0000256" key="1">
    <source>
        <dbReference type="ARBA" id="ARBA00023157"/>
    </source>
</evidence>
<evidence type="ECO:0000256" key="3">
    <source>
        <dbReference type="SAM" id="Phobius"/>
    </source>
</evidence>
<dbReference type="GO" id="GO:0004252">
    <property type="term" value="F:serine-type endopeptidase activity"/>
    <property type="evidence" value="ECO:0007669"/>
    <property type="project" value="InterPro"/>
</dbReference>
<dbReference type="InterPro" id="IPR001254">
    <property type="entry name" value="Trypsin_dom"/>
</dbReference>
<feature type="transmembrane region" description="Helical" evidence="3">
    <location>
        <begin position="277"/>
        <end position="296"/>
    </location>
</feature>
<reference evidence="6" key="1">
    <citation type="submission" date="2022-01" db="UniProtKB">
        <authorList>
            <consortium name="EnsemblMetazoa"/>
        </authorList>
    </citation>
    <scope>IDENTIFICATION</scope>
</reference>
<keyword evidence="3" id="KW-0812">Transmembrane</keyword>
<dbReference type="OrthoDB" id="8033859at2759"/>
<feature type="domain" description="Peptidase S1" evidence="5">
    <location>
        <begin position="19"/>
        <end position="268"/>
    </location>
</feature>
<dbReference type="Gene3D" id="2.40.10.10">
    <property type="entry name" value="Trypsin-like serine proteases"/>
    <property type="match status" value="1"/>
</dbReference>
<keyword evidence="7" id="KW-1185">Reference proteome</keyword>
<keyword evidence="1" id="KW-1015">Disulfide bond</keyword>
<dbReference type="PROSITE" id="PS50240">
    <property type="entry name" value="TRYPSIN_DOM"/>
    <property type="match status" value="1"/>
</dbReference>
<dbReference type="EnsemblMetazoa" id="XM_014405588.1">
    <property type="protein sequence ID" value="XP_014261074.1"/>
    <property type="gene ID" value="LOC106673453"/>
</dbReference>
<dbReference type="RefSeq" id="XP_014261074.1">
    <property type="nucleotide sequence ID" value="XM_014405588.1"/>
</dbReference>
<sequence length="323" mass="36755">MSVQFLFCALLTVAAGNDLVPGDGISEDVQSFSAAVKYPFMVSLNYYKTGGHFCSGSVLSSRHVFTTCQCVVRISGGTARILDTDMFYLTIKSDRGKDDVRTPVKVIVHRGCRKQMYGWEFDFAVVRINAPINVSYSVPPAIPNDEKEMNEFYKGANECKLVDWTVNFDSMAYFTDYALRLMGNDECEKHLCSRYSIKCRIKDFRDNYVCFDGERVCPGNGGGHLFCRNKFAGIVNWTPNCNSGDPLVFSKLANIFSFYKSYREEQINDYRNLLGQVIRAFIFVCVSFCLFCGIILRKPLQQSLWINDLRSRVSIFFDKSTMD</sequence>
<feature type="chain" id="PRO_5035265236" description="Peptidase S1 domain-containing protein" evidence="4">
    <location>
        <begin position="17"/>
        <end position="323"/>
    </location>
</feature>
<dbReference type="InterPro" id="IPR051487">
    <property type="entry name" value="Ser/Thr_Proteases_Immune/Dev"/>
</dbReference>
<accession>A0A8I6S967</accession>
<comment type="similarity">
    <text evidence="2">Belongs to the peptidase S1 family. CLIP subfamily.</text>
</comment>
<evidence type="ECO:0000256" key="4">
    <source>
        <dbReference type="SAM" id="SignalP"/>
    </source>
</evidence>
<dbReference type="Proteomes" id="UP000494040">
    <property type="component" value="Unassembled WGS sequence"/>
</dbReference>
<dbReference type="GO" id="GO:0006508">
    <property type="term" value="P:proteolysis"/>
    <property type="evidence" value="ECO:0007669"/>
    <property type="project" value="InterPro"/>
</dbReference>
<dbReference type="PANTHER" id="PTHR24256">
    <property type="entry name" value="TRYPTASE-RELATED"/>
    <property type="match status" value="1"/>
</dbReference>